<dbReference type="Pfam" id="PF14492">
    <property type="entry name" value="EFG_III"/>
    <property type="match status" value="1"/>
</dbReference>
<feature type="domain" description="Tr-type G" evidence="5">
    <location>
        <begin position="58"/>
        <end position="353"/>
    </location>
</feature>
<organism evidence="6 7">
    <name type="scientific">Diaporthe helianthi</name>
    <dbReference type="NCBI Taxonomy" id="158607"/>
    <lineage>
        <taxon>Eukaryota</taxon>
        <taxon>Fungi</taxon>
        <taxon>Dikarya</taxon>
        <taxon>Ascomycota</taxon>
        <taxon>Pezizomycotina</taxon>
        <taxon>Sordariomycetes</taxon>
        <taxon>Sordariomycetidae</taxon>
        <taxon>Diaporthales</taxon>
        <taxon>Diaporthaceae</taxon>
        <taxon>Diaporthe</taxon>
    </lineage>
</organism>
<dbReference type="EMBL" id="MAVT02000123">
    <property type="protein sequence ID" value="POS79301.1"/>
    <property type="molecule type" value="Genomic_DNA"/>
</dbReference>
<dbReference type="InterPro" id="IPR027417">
    <property type="entry name" value="P-loop_NTPase"/>
</dbReference>
<dbReference type="PROSITE" id="PS00301">
    <property type="entry name" value="G_TR_1"/>
    <property type="match status" value="1"/>
</dbReference>
<dbReference type="Gene3D" id="3.30.70.870">
    <property type="entry name" value="Elongation Factor G (Translational Gtpase), domain 3"/>
    <property type="match status" value="1"/>
</dbReference>
<dbReference type="GO" id="GO:0032543">
    <property type="term" value="P:mitochondrial translation"/>
    <property type="evidence" value="ECO:0007669"/>
    <property type="project" value="TreeGrafter"/>
</dbReference>
<accession>A0A2P5I9Y0</accession>
<dbReference type="GO" id="GO:0003924">
    <property type="term" value="F:GTPase activity"/>
    <property type="evidence" value="ECO:0007669"/>
    <property type="project" value="InterPro"/>
</dbReference>
<dbReference type="SUPFAM" id="SSF54980">
    <property type="entry name" value="EF-G C-terminal domain-like"/>
    <property type="match status" value="2"/>
</dbReference>
<keyword evidence="1" id="KW-0547">Nucleotide-binding</keyword>
<dbReference type="InterPro" id="IPR053905">
    <property type="entry name" value="EF-G-like_DII"/>
</dbReference>
<proteinExistence type="predicted"/>
<name>A0A2P5I9Y0_DIAHE</name>
<evidence type="ECO:0000256" key="3">
    <source>
        <dbReference type="ARBA" id="ARBA00023128"/>
    </source>
</evidence>
<dbReference type="SMART" id="SM00838">
    <property type="entry name" value="EFG_C"/>
    <property type="match status" value="1"/>
</dbReference>
<evidence type="ECO:0000256" key="2">
    <source>
        <dbReference type="ARBA" id="ARBA00022917"/>
    </source>
</evidence>
<comment type="caution">
    <text evidence="6">The sequence shown here is derived from an EMBL/GenBank/DDBJ whole genome shotgun (WGS) entry which is preliminary data.</text>
</comment>
<keyword evidence="4" id="KW-0342">GTP-binding</keyword>
<keyword evidence="6" id="KW-0251">Elongation factor</keyword>
<protein>
    <submittedName>
        <fullName evidence="6">Translation elongation factor G</fullName>
    </submittedName>
</protein>
<dbReference type="SUPFAM" id="SSF52540">
    <property type="entry name" value="P-loop containing nucleoside triphosphate hydrolases"/>
    <property type="match status" value="1"/>
</dbReference>
<dbReference type="Gene3D" id="3.40.50.300">
    <property type="entry name" value="P-loop containing nucleotide triphosphate hydrolases"/>
    <property type="match status" value="1"/>
</dbReference>
<dbReference type="NCBIfam" id="TIGR00231">
    <property type="entry name" value="small_GTP"/>
    <property type="match status" value="1"/>
</dbReference>
<dbReference type="GO" id="GO:0032790">
    <property type="term" value="P:ribosome disassembly"/>
    <property type="evidence" value="ECO:0007669"/>
    <property type="project" value="TreeGrafter"/>
</dbReference>
<evidence type="ECO:0000313" key="7">
    <source>
        <dbReference type="Proteomes" id="UP000094444"/>
    </source>
</evidence>
<dbReference type="InterPro" id="IPR041095">
    <property type="entry name" value="EFG_II"/>
</dbReference>
<dbReference type="PANTHER" id="PTHR43261">
    <property type="entry name" value="TRANSLATION ELONGATION FACTOR G-RELATED"/>
    <property type="match status" value="1"/>
</dbReference>
<dbReference type="STRING" id="158607.A0A2P5I9Y0"/>
<dbReference type="PANTHER" id="PTHR43261:SF1">
    <property type="entry name" value="RIBOSOME-RELEASING FACTOR 2, MITOCHONDRIAL"/>
    <property type="match status" value="1"/>
</dbReference>
<dbReference type="InterPro" id="IPR009000">
    <property type="entry name" value="Transl_B-barrel_sf"/>
</dbReference>
<keyword evidence="2" id="KW-0648">Protein biosynthesis</keyword>
<dbReference type="GO" id="GO:0005759">
    <property type="term" value="C:mitochondrial matrix"/>
    <property type="evidence" value="ECO:0007669"/>
    <property type="project" value="UniProtKB-ARBA"/>
</dbReference>
<reference evidence="6" key="1">
    <citation type="submission" date="2017-09" db="EMBL/GenBank/DDBJ databases">
        <title>Polyketide synthases of a Diaporthe helianthi virulent isolate.</title>
        <authorList>
            <person name="Baroncelli R."/>
        </authorList>
    </citation>
    <scope>NUCLEOTIDE SEQUENCE [LARGE SCALE GENOMIC DNA]</scope>
    <source>
        <strain evidence="6">7/96</strain>
    </source>
</reference>
<dbReference type="PRINTS" id="PR00315">
    <property type="entry name" value="ELONGATNFCT"/>
</dbReference>
<evidence type="ECO:0000313" key="6">
    <source>
        <dbReference type="EMBL" id="POS79301.1"/>
    </source>
</evidence>
<evidence type="ECO:0000259" key="5">
    <source>
        <dbReference type="PROSITE" id="PS51722"/>
    </source>
</evidence>
<dbReference type="OrthoDB" id="198619at2759"/>
<dbReference type="AlphaFoldDB" id="A0A2P5I9Y0"/>
<dbReference type="Gene3D" id="2.40.30.10">
    <property type="entry name" value="Translation factors"/>
    <property type="match status" value="1"/>
</dbReference>
<sequence length="852" mass="94483">MPVPACLLPGCRGLSKSLASLLVRAAVLRLGPRQNWTCSQRSSKRWAHVAAHYEAAVENIRNIGIIAHVDAGKTTTTERMLYYSGNTRHLGNVDHGDTVTDFLPMERERGITIQSAAISFNWPRPEDCAPEAHPKTINLIDTPGHQDFQYEVLRCMPVLDGAVCVMDSVKGVEAHTERVWGAAHQYQIPRIIFVNKLDRDGASFRKSVLDVASKLKAWPLVCQIPWWVGDEFVGVIDVIKRVGYKWSGGGSKKLFNRDALQSALESENPSLAEEVELAREQLIERLCEIDDELTMEFAEHGADLSDETIKRSIRRAIADGNGSVAPVFAGASLRNIGVEPLLDAVVDYLPNPQERPPVEVSTATGTRGLEDLIAKETVKLRQKGANVVVASVFKVVSDAHRGMLSFVRVYHGVLQRNAAMWNSTQRVAEKPLAMMQILANKHNDIPHLKVGAIGALAGLKKARTGDTLIISPEKATETLMKSIQIRPAIIPPAVTFISIEPFSATNEEALKRALTDASREDPSLRWTKDEKAGTYILSGMGLLHLEVAIDNLKKYKIDALFGTIQVDYKECVTSQTQQEQHVIDRPVAGKPGKVACAAFVEPIDTEQQTESWRDRATRLGFSDLQSEDEFYHSSFERDGNMINVNIIRPIDDPKLFDVDAVSHHLHNGAIAALYRGPRKGYPLHGCNVEIVIDCAQDFFGAASTGHYQQAGFHAVRNAFKNAHDMQKIGLLEPVMKAEIVCPEAAAAQVRHDLSSRHGGQVMETEDLNETASGEGEIDLEQVYAPPDPYESVTTLRQNKKGAMRMLKLKARVPLKDMLNYDQHLRSLTEGRHSIQMELDKFERVTANREKLL</sequence>
<dbReference type="InterPro" id="IPR000640">
    <property type="entry name" value="EFG_V-like"/>
</dbReference>
<gene>
    <name evidence="6" type="ORF">DHEL01_v202304</name>
</gene>
<dbReference type="Proteomes" id="UP000094444">
    <property type="component" value="Unassembled WGS sequence"/>
</dbReference>
<evidence type="ECO:0000256" key="4">
    <source>
        <dbReference type="ARBA" id="ARBA00023134"/>
    </source>
</evidence>
<keyword evidence="7" id="KW-1185">Reference proteome</keyword>
<dbReference type="Pfam" id="PF22042">
    <property type="entry name" value="EF-G_D2"/>
    <property type="match status" value="1"/>
</dbReference>
<evidence type="ECO:0000256" key="1">
    <source>
        <dbReference type="ARBA" id="ARBA00022741"/>
    </source>
</evidence>
<dbReference type="FunFam" id="3.40.50.300:FF:000514">
    <property type="entry name" value="Ribosome-releasing factor 2, mitochondrial"/>
    <property type="match status" value="1"/>
</dbReference>
<keyword evidence="3" id="KW-0496">Mitochondrion</keyword>
<dbReference type="InterPro" id="IPR035647">
    <property type="entry name" value="EFG_III/V"/>
</dbReference>
<dbReference type="Gene3D" id="3.30.70.240">
    <property type="match status" value="1"/>
</dbReference>
<dbReference type="InParanoid" id="A0A2P5I9Y0"/>
<dbReference type="InterPro" id="IPR005225">
    <property type="entry name" value="Small_GTP-bd"/>
</dbReference>
<dbReference type="SUPFAM" id="SSF50447">
    <property type="entry name" value="Translation proteins"/>
    <property type="match status" value="1"/>
</dbReference>
<dbReference type="PROSITE" id="PS51722">
    <property type="entry name" value="G_TR_2"/>
    <property type="match status" value="1"/>
</dbReference>
<dbReference type="CDD" id="cd03713">
    <property type="entry name" value="EFG_mtEFG_C"/>
    <property type="match status" value="1"/>
</dbReference>
<dbReference type="GO" id="GO:0005525">
    <property type="term" value="F:GTP binding"/>
    <property type="evidence" value="ECO:0007669"/>
    <property type="project" value="UniProtKB-KW"/>
</dbReference>
<dbReference type="GO" id="GO:0003746">
    <property type="term" value="F:translation elongation factor activity"/>
    <property type="evidence" value="ECO:0007669"/>
    <property type="project" value="UniProtKB-KW"/>
</dbReference>
<dbReference type="InterPro" id="IPR031157">
    <property type="entry name" value="G_TR_CS"/>
</dbReference>
<dbReference type="InterPro" id="IPR035649">
    <property type="entry name" value="EFG_V"/>
</dbReference>
<dbReference type="Pfam" id="PF00009">
    <property type="entry name" value="GTP_EFTU"/>
    <property type="match status" value="1"/>
</dbReference>
<dbReference type="InterPro" id="IPR000795">
    <property type="entry name" value="T_Tr_GTP-bd_dom"/>
</dbReference>
<dbReference type="FunCoup" id="A0A2P5I9Y0">
    <property type="interactions" value="575"/>
</dbReference>